<dbReference type="Gene3D" id="2.130.10.10">
    <property type="entry name" value="YVTN repeat-like/Quinoprotein amine dehydrogenase"/>
    <property type="match status" value="1"/>
</dbReference>
<dbReference type="SUPFAM" id="SSF50978">
    <property type="entry name" value="WD40 repeat-like"/>
    <property type="match status" value="1"/>
</dbReference>
<evidence type="ECO:0000313" key="10">
    <source>
        <dbReference type="Proteomes" id="UP001151582"/>
    </source>
</evidence>
<dbReference type="Pfam" id="PF08324">
    <property type="entry name" value="PUL"/>
    <property type="match status" value="1"/>
</dbReference>
<sequence>MASNPYVLSATLEGHDSDVRAVLSPHPEELYTASRDMTVRRWTKAADQASDPHFVYETSAVFLGHTKYVSSLAYVPGSEPYPKGLIISGSNDATIKVFDGAGIPHEINSPIFTLTGHTDNVCCLNVAPNGDLVTGSWDCSAKVWRNWKCVATLVGHKYAVWAVQGLSDGTVLTASADRLIKRWRGDQCIQTYQGHEDAVRGIVLLPPTSTLGSETFATCSNDGTLRVWALSGSCLRVFHGHNSFVYSISCLSTGELVSSGEDRSIRIWSPDGTCTQTIVLPAQSIWSVDASPNDDIVAGTSNKEAHVFTRDRARAAPAAVRQAYEQLVANFVMTKNATKTVSDQKLSDPQVLLRAGSKDQQVVMVKGDSGTVAAHQWDQSQQQWLKVGTVVDAIDENRKQLFEGKEYDFVFTVDAQEGQPPLKLPYNRDENPYDAAQRFLDRHMLPQSYLDQVVQFITTNAGVAASPSSGSGYQDPFTGASRYMPRSVSTAEIADPTGDPFTGQSRYVPSTGTSAPPASSPLPSFNAPTTPMIMRQGNVATVVAKLKQFDTEVREATPALALTDDQMAHIQALQRHLEANLASTSKAPAACPGEWYEVLEYAASQWPLAHRFPALDLLRLLLCVASPPARDASSTLLETVGRSAHLTGDITQADAKPHLVQLMLAIRVFVNLFSSTLGTQLVWNHKDRIMDDVIRQWSQLVPLAGILGASLTTCRLALVTLLLNLAITLCQHNDGNSQSNGYGTQILTWTLEVLAPMGTTSTALSPQEQELCHRGLVTVGTLFDYDRSMVQVAKLFDVEALVQSLASKNAPQVSRTAQSLQRIFGL</sequence>
<dbReference type="InterPro" id="IPR015943">
    <property type="entry name" value="WD40/YVTN_repeat-like_dom_sf"/>
</dbReference>
<dbReference type="CDD" id="cd00200">
    <property type="entry name" value="WD40"/>
    <property type="match status" value="1"/>
</dbReference>
<dbReference type="GO" id="GO:0043130">
    <property type="term" value="F:ubiquitin binding"/>
    <property type="evidence" value="ECO:0007669"/>
    <property type="project" value="TreeGrafter"/>
</dbReference>
<reference evidence="9" key="1">
    <citation type="submission" date="2022-07" db="EMBL/GenBank/DDBJ databases">
        <title>Phylogenomic reconstructions and comparative analyses of Kickxellomycotina fungi.</title>
        <authorList>
            <person name="Reynolds N.K."/>
            <person name="Stajich J.E."/>
            <person name="Barry K."/>
            <person name="Grigoriev I.V."/>
            <person name="Crous P."/>
            <person name="Smith M.E."/>
        </authorList>
    </citation>
    <scope>NUCLEOTIDE SEQUENCE</scope>
    <source>
        <strain evidence="9">RSA 567</strain>
    </source>
</reference>
<feature type="compositionally biased region" description="Low complexity" evidence="6">
    <location>
        <begin position="509"/>
        <end position="522"/>
    </location>
</feature>
<dbReference type="InterPro" id="IPR015155">
    <property type="entry name" value="PFU"/>
</dbReference>
<evidence type="ECO:0000256" key="6">
    <source>
        <dbReference type="SAM" id="MobiDB-lite"/>
    </source>
</evidence>
<gene>
    <name evidence="9" type="primary">lub1</name>
    <name evidence="9" type="ORF">H4R34_002825</name>
</gene>
<dbReference type="InterPro" id="IPR001680">
    <property type="entry name" value="WD40_rpt"/>
</dbReference>
<feature type="repeat" description="WD" evidence="5">
    <location>
        <begin position="62"/>
        <end position="99"/>
    </location>
</feature>
<dbReference type="PANTHER" id="PTHR19849:SF0">
    <property type="entry name" value="PHOSPHOLIPASE A-2-ACTIVATING PROTEIN"/>
    <property type="match status" value="1"/>
</dbReference>
<evidence type="ECO:0000256" key="1">
    <source>
        <dbReference type="ARBA" id="ARBA00004496"/>
    </source>
</evidence>
<evidence type="ECO:0000256" key="3">
    <source>
        <dbReference type="ARBA" id="ARBA00022574"/>
    </source>
</evidence>
<evidence type="ECO:0000259" key="7">
    <source>
        <dbReference type="PROSITE" id="PS51394"/>
    </source>
</evidence>
<dbReference type="Proteomes" id="UP001151582">
    <property type="component" value="Unassembled WGS sequence"/>
</dbReference>
<keyword evidence="4" id="KW-0677">Repeat</keyword>
<feature type="repeat" description="WD" evidence="5">
    <location>
        <begin position="238"/>
        <end position="269"/>
    </location>
</feature>
<dbReference type="InterPro" id="IPR013535">
    <property type="entry name" value="PUL_dom"/>
</dbReference>
<accession>A0A9W8E9M2</accession>
<evidence type="ECO:0000256" key="2">
    <source>
        <dbReference type="ARBA" id="ARBA00022490"/>
    </source>
</evidence>
<feature type="region of interest" description="Disordered" evidence="6">
    <location>
        <begin position="492"/>
        <end position="522"/>
    </location>
</feature>
<dbReference type="PROSITE" id="PS50082">
    <property type="entry name" value="WD_REPEATS_2"/>
    <property type="match status" value="4"/>
</dbReference>
<dbReference type="GO" id="GO:0043161">
    <property type="term" value="P:proteasome-mediated ubiquitin-dependent protein catabolic process"/>
    <property type="evidence" value="ECO:0007669"/>
    <property type="project" value="TreeGrafter"/>
</dbReference>
<evidence type="ECO:0000259" key="8">
    <source>
        <dbReference type="PROSITE" id="PS51396"/>
    </source>
</evidence>
<dbReference type="PROSITE" id="PS51396">
    <property type="entry name" value="PUL"/>
    <property type="match status" value="1"/>
</dbReference>
<dbReference type="Pfam" id="PF00400">
    <property type="entry name" value="WD40"/>
    <property type="match status" value="6"/>
</dbReference>
<protein>
    <submittedName>
        <fullName evidence="9">WD repeat protein Lub1</fullName>
    </submittedName>
</protein>
<dbReference type="AlphaFoldDB" id="A0A9W8E9M2"/>
<feature type="repeat" description="WD" evidence="5">
    <location>
        <begin position="114"/>
        <end position="144"/>
    </location>
</feature>
<name>A0A9W8E9M2_9FUNG</name>
<dbReference type="InterPro" id="IPR038122">
    <property type="entry name" value="PFU_sf"/>
</dbReference>
<dbReference type="Gene3D" id="1.25.10.10">
    <property type="entry name" value="Leucine-rich Repeat Variant"/>
    <property type="match status" value="1"/>
</dbReference>
<feature type="domain" description="PFU" evidence="7">
    <location>
        <begin position="376"/>
        <end position="471"/>
    </location>
</feature>
<dbReference type="EMBL" id="JANBQB010000219">
    <property type="protein sequence ID" value="KAJ1979428.1"/>
    <property type="molecule type" value="Genomic_DNA"/>
</dbReference>
<keyword evidence="10" id="KW-1185">Reference proteome</keyword>
<organism evidence="9 10">
    <name type="scientific">Dimargaris verticillata</name>
    <dbReference type="NCBI Taxonomy" id="2761393"/>
    <lineage>
        <taxon>Eukaryota</taxon>
        <taxon>Fungi</taxon>
        <taxon>Fungi incertae sedis</taxon>
        <taxon>Zoopagomycota</taxon>
        <taxon>Kickxellomycotina</taxon>
        <taxon>Dimargaritomycetes</taxon>
        <taxon>Dimargaritales</taxon>
        <taxon>Dimargaritaceae</taxon>
        <taxon>Dimargaris</taxon>
    </lineage>
</organism>
<dbReference type="OrthoDB" id="10265988at2759"/>
<dbReference type="Gene3D" id="3.10.20.870">
    <property type="entry name" value="PFU (PLAA family ubiquitin binding), C-terminal domain"/>
    <property type="match status" value="1"/>
</dbReference>
<dbReference type="PANTHER" id="PTHR19849">
    <property type="entry name" value="PHOSPHOLIPASE A-2-ACTIVATING PROTEIN"/>
    <property type="match status" value="1"/>
</dbReference>
<feature type="domain" description="PUL" evidence="8">
    <location>
        <begin position="525"/>
        <end position="826"/>
    </location>
</feature>
<evidence type="ECO:0000313" key="9">
    <source>
        <dbReference type="EMBL" id="KAJ1979428.1"/>
    </source>
</evidence>
<evidence type="ECO:0000256" key="5">
    <source>
        <dbReference type="PROSITE-ProRule" id="PRU00221"/>
    </source>
</evidence>
<dbReference type="InterPro" id="IPR011989">
    <property type="entry name" value="ARM-like"/>
</dbReference>
<comment type="subcellular location">
    <subcellularLocation>
        <location evidence="1">Cytoplasm</location>
    </subcellularLocation>
</comment>
<comment type="caution">
    <text evidence="9">The sequence shown here is derived from an EMBL/GenBank/DDBJ whole genome shotgun (WGS) entry which is preliminary data.</text>
</comment>
<dbReference type="InterPro" id="IPR036322">
    <property type="entry name" value="WD40_repeat_dom_sf"/>
</dbReference>
<keyword evidence="2" id="KW-0963">Cytoplasm</keyword>
<dbReference type="PROSITE" id="PS51394">
    <property type="entry name" value="PFU"/>
    <property type="match status" value="1"/>
</dbReference>
<dbReference type="GO" id="GO:0005634">
    <property type="term" value="C:nucleus"/>
    <property type="evidence" value="ECO:0007669"/>
    <property type="project" value="TreeGrafter"/>
</dbReference>
<feature type="repeat" description="WD" evidence="5">
    <location>
        <begin position="192"/>
        <end position="228"/>
    </location>
</feature>
<proteinExistence type="predicted"/>
<evidence type="ECO:0000256" key="4">
    <source>
        <dbReference type="ARBA" id="ARBA00022737"/>
    </source>
</evidence>
<dbReference type="SMART" id="SM00320">
    <property type="entry name" value="WD40"/>
    <property type="match status" value="7"/>
</dbReference>
<dbReference type="GO" id="GO:0005737">
    <property type="term" value="C:cytoplasm"/>
    <property type="evidence" value="ECO:0007669"/>
    <property type="project" value="UniProtKB-SubCell"/>
</dbReference>
<dbReference type="Pfam" id="PF09070">
    <property type="entry name" value="PFU"/>
    <property type="match status" value="1"/>
</dbReference>
<dbReference type="GO" id="GO:0010992">
    <property type="term" value="P:ubiquitin recycling"/>
    <property type="evidence" value="ECO:0007669"/>
    <property type="project" value="TreeGrafter"/>
</dbReference>
<keyword evidence="3 5" id="KW-0853">WD repeat</keyword>